<proteinExistence type="predicted"/>
<reference evidence="3" key="2">
    <citation type="submission" date="2025-08" db="UniProtKB">
        <authorList>
            <consortium name="RefSeq"/>
        </authorList>
    </citation>
    <scope>IDENTIFICATION</scope>
    <source>
        <tissue evidence="3">Leaves</tissue>
    </source>
</reference>
<gene>
    <name evidence="3" type="primary">LOC140016357</name>
</gene>
<protein>
    <recommendedName>
        <fullName evidence="1">Reverse transcriptase zinc-binding domain-containing protein</fullName>
    </recommendedName>
</protein>
<dbReference type="PANTHER" id="PTHR33116">
    <property type="entry name" value="REVERSE TRANSCRIPTASE ZINC-BINDING DOMAIN-CONTAINING PROTEIN-RELATED-RELATED"/>
    <property type="match status" value="1"/>
</dbReference>
<keyword evidence="2" id="KW-1185">Reference proteome</keyword>
<dbReference type="PANTHER" id="PTHR33116:SF84">
    <property type="entry name" value="RNA-DIRECTED DNA POLYMERASE"/>
    <property type="match status" value="1"/>
</dbReference>
<organism evidence="2 3">
    <name type="scientific">Coffea arabica</name>
    <name type="common">Arabian coffee</name>
    <dbReference type="NCBI Taxonomy" id="13443"/>
    <lineage>
        <taxon>Eukaryota</taxon>
        <taxon>Viridiplantae</taxon>
        <taxon>Streptophyta</taxon>
        <taxon>Embryophyta</taxon>
        <taxon>Tracheophyta</taxon>
        <taxon>Spermatophyta</taxon>
        <taxon>Magnoliopsida</taxon>
        <taxon>eudicotyledons</taxon>
        <taxon>Gunneridae</taxon>
        <taxon>Pentapetalae</taxon>
        <taxon>asterids</taxon>
        <taxon>lamiids</taxon>
        <taxon>Gentianales</taxon>
        <taxon>Rubiaceae</taxon>
        <taxon>Ixoroideae</taxon>
        <taxon>Gardenieae complex</taxon>
        <taxon>Bertiereae - Coffeeae clade</taxon>
        <taxon>Coffeeae</taxon>
        <taxon>Coffea</taxon>
    </lineage>
</organism>
<dbReference type="RefSeq" id="XP_071925956.1">
    <property type="nucleotide sequence ID" value="XM_072069855.1"/>
</dbReference>
<dbReference type="InterPro" id="IPR026960">
    <property type="entry name" value="RVT-Znf"/>
</dbReference>
<dbReference type="Pfam" id="PF13966">
    <property type="entry name" value="zf-RVT"/>
    <property type="match status" value="1"/>
</dbReference>
<dbReference type="GeneID" id="140016357"/>
<name>A0ABM4W2E1_COFAR</name>
<accession>A0ABM4W2E1</accession>
<dbReference type="Proteomes" id="UP001652660">
    <property type="component" value="Chromosome 1e"/>
</dbReference>
<feature type="domain" description="Reverse transcriptase zinc-binding" evidence="1">
    <location>
        <begin position="185"/>
        <end position="229"/>
    </location>
</feature>
<evidence type="ECO:0000313" key="3">
    <source>
        <dbReference type="RefSeq" id="XP_071925956.1"/>
    </source>
</evidence>
<sequence>MPIHLLAASSPPQGVLVDVEKLFADFLWGSSDFGTHFHWIRWEKLCRPREEGVLGCEQQSLWADFMSRKYCAGLHPYLTEETQWGSHTWRRMIAVQQVGKDNIGWIVRQGLMDFWHDNWLGSGALCSKVEIFYDHIVADFVDGGPGMSPCLINIWMQGWLGTYWKWLLHPFGVLIEWSGASHLLVKIPIMDRLRRFGLRGPSRCWCCREPREEDLEHVFCSGKGARLVWRHFEIQDGELEGVHTEMAEPVHGEQENCDCPIHLTGCDVARLRMRQRFYRDRFLEELERATDGARKAYALSDRVANQR</sequence>
<evidence type="ECO:0000313" key="2">
    <source>
        <dbReference type="Proteomes" id="UP001652660"/>
    </source>
</evidence>
<reference evidence="2" key="1">
    <citation type="journal article" date="2025" name="Foods">
        <title>Unveiling the Microbial Signatures of Arabica Coffee Cherries: Insights into Ripeness Specific Diversity, Functional Traits, and Implications for Quality and Safety.</title>
        <authorList>
            <consortium name="RefSeq"/>
            <person name="Tenea G.N."/>
            <person name="Cifuentes V."/>
            <person name="Reyes P."/>
            <person name="Cevallos-Vallejos M."/>
        </authorList>
    </citation>
    <scope>NUCLEOTIDE SEQUENCE [LARGE SCALE GENOMIC DNA]</scope>
</reference>
<evidence type="ECO:0000259" key="1">
    <source>
        <dbReference type="Pfam" id="PF13966"/>
    </source>
</evidence>